<dbReference type="Proteomes" id="UP000461768">
    <property type="component" value="Unassembled WGS sequence"/>
</dbReference>
<evidence type="ECO:0000313" key="4">
    <source>
        <dbReference type="Proteomes" id="UP000461768"/>
    </source>
</evidence>
<dbReference type="InterPro" id="IPR050445">
    <property type="entry name" value="Bact_polysacc_biosynth/exp"/>
</dbReference>
<dbReference type="EMBL" id="WAGX01000005">
    <property type="protein sequence ID" value="KAB1438239.1"/>
    <property type="molecule type" value="Genomic_DNA"/>
</dbReference>
<dbReference type="OrthoDB" id="1893800at2"/>
<evidence type="ECO:0000313" key="3">
    <source>
        <dbReference type="EMBL" id="KAB1438239.1"/>
    </source>
</evidence>
<keyword evidence="4" id="KW-1185">Reference proteome</keyword>
<dbReference type="GO" id="GO:0005886">
    <property type="term" value="C:plasma membrane"/>
    <property type="evidence" value="ECO:0007669"/>
    <property type="project" value="TreeGrafter"/>
</dbReference>
<feature type="transmembrane region" description="Helical" evidence="2">
    <location>
        <begin position="279"/>
        <end position="301"/>
    </location>
</feature>
<sequence length="454" mass="51756">MDNRYEQEIDLKELLFYILRKWRPIMTFTLIALILLGGYKFTKAFLTQRDQAYVITVEEQYEKDLKEYMTLKAGYERTINTLTSNIEYEEQYEKDSVLFNIDSNNKWVATADIFIQMEEIDNNTFTVDPADSVVKAYKSAIDNGSFLEQLSKKMKIEAPFINELIGVEADNEGNMLSISITYKDEEGAKEIIDTILEALDSNYSQVSNGLGEHNIIIMNQNIGMVIDQELADSQKKRVADLENMRKKLDETQKALDDLEEPQESSTLSLIGAIKTGIKFGIIGAVAGAAVAMFVYCFIYVINSKLHSSNELKNRFNVKILGAFRQERKERVFSQVDNLIDKLEGKDFTSKEDVYRRIVANISNYTEKGQTILFTGTVSKEEILSVVDNLRKMLPELDVVAEMDMNKNPETLTKLSRVDGVILIEKVGSSRYSDIEEEIETVYSLNQKLIGCITM</sequence>
<gene>
    <name evidence="3" type="ORF">F7O84_11855</name>
</gene>
<organism evidence="3 4">
    <name type="scientific">Candidatus Galacturonatibacter soehngenii</name>
    <dbReference type="NCBI Taxonomy" id="2307010"/>
    <lineage>
        <taxon>Bacteria</taxon>
        <taxon>Bacillati</taxon>
        <taxon>Bacillota</taxon>
        <taxon>Clostridia</taxon>
        <taxon>Lachnospirales</taxon>
        <taxon>Lachnospiraceae</taxon>
        <taxon>Candidatus Galacturonatibacter</taxon>
    </lineage>
</organism>
<accession>A0A7V7QKC0</accession>
<evidence type="ECO:0000256" key="1">
    <source>
        <dbReference type="SAM" id="Coils"/>
    </source>
</evidence>
<feature type="coiled-coil region" evidence="1">
    <location>
        <begin position="231"/>
        <end position="261"/>
    </location>
</feature>
<keyword evidence="2" id="KW-1133">Transmembrane helix</keyword>
<reference evidence="3 4" key="2">
    <citation type="submission" date="2020-02" db="EMBL/GenBank/DDBJ databases">
        <title>Candidatus Galacturonibacter soehngenii shows hetero-acetogenic catabolism of galacturonic acid but lacks a canonical carbon monoxide dehydrogenase/acetyl-CoA synthase complex.</title>
        <authorList>
            <person name="Diender M."/>
            <person name="Stouten G.R."/>
            <person name="Petersen J.F."/>
            <person name="Nielsen P.H."/>
            <person name="Dueholm M.S."/>
            <person name="Pronk J.T."/>
            <person name="Van Loosdrecht M.C.M."/>
        </authorList>
    </citation>
    <scope>NUCLEOTIDE SEQUENCE [LARGE SCALE GENOMIC DNA]</scope>
    <source>
        <strain evidence="3">GalUA</strain>
    </source>
</reference>
<protein>
    <recommendedName>
        <fullName evidence="5">Polysaccharide chain length determinant N-terminal domain-containing protein</fullName>
    </recommendedName>
</protein>
<evidence type="ECO:0008006" key="5">
    <source>
        <dbReference type="Google" id="ProtNLM"/>
    </source>
</evidence>
<keyword evidence="2" id="KW-0812">Transmembrane</keyword>
<dbReference type="PANTHER" id="PTHR32309">
    <property type="entry name" value="TYROSINE-PROTEIN KINASE"/>
    <property type="match status" value="1"/>
</dbReference>
<evidence type="ECO:0000256" key="2">
    <source>
        <dbReference type="SAM" id="Phobius"/>
    </source>
</evidence>
<dbReference type="PANTHER" id="PTHR32309:SF13">
    <property type="entry name" value="FERRIC ENTEROBACTIN TRANSPORT PROTEIN FEPE"/>
    <property type="match status" value="1"/>
</dbReference>
<dbReference type="AlphaFoldDB" id="A0A7V7QKC0"/>
<dbReference type="RefSeq" id="WP_151145326.1">
    <property type="nucleotide sequence ID" value="NZ_WAGX01000005.1"/>
</dbReference>
<proteinExistence type="predicted"/>
<keyword evidence="1" id="KW-0175">Coiled coil</keyword>
<comment type="caution">
    <text evidence="3">The sequence shown here is derived from an EMBL/GenBank/DDBJ whole genome shotgun (WGS) entry which is preliminary data.</text>
</comment>
<name>A0A7V7QKC0_9FIRM</name>
<keyword evidence="2" id="KW-0472">Membrane</keyword>
<feature type="transmembrane region" description="Helical" evidence="2">
    <location>
        <begin position="22"/>
        <end position="39"/>
    </location>
</feature>
<reference evidence="3 4" key="1">
    <citation type="submission" date="2019-09" db="EMBL/GenBank/DDBJ databases">
        <authorList>
            <person name="Valk L.C."/>
        </authorList>
    </citation>
    <scope>NUCLEOTIDE SEQUENCE [LARGE SCALE GENOMIC DNA]</scope>
    <source>
        <strain evidence="3">GalUA</strain>
    </source>
</reference>
<dbReference type="GO" id="GO:0004713">
    <property type="term" value="F:protein tyrosine kinase activity"/>
    <property type="evidence" value="ECO:0007669"/>
    <property type="project" value="TreeGrafter"/>
</dbReference>